<dbReference type="Pfam" id="PF01510">
    <property type="entry name" value="Amidase_2"/>
    <property type="match status" value="1"/>
</dbReference>
<evidence type="ECO:0000256" key="4">
    <source>
        <dbReference type="ARBA" id="ARBA00023316"/>
    </source>
</evidence>
<dbReference type="PANTHER" id="PTHR30417:SF1">
    <property type="entry name" value="N-ACETYLMURAMOYL-L-ALANINE AMIDASE AMID"/>
    <property type="match status" value="1"/>
</dbReference>
<evidence type="ECO:0000256" key="5">
    <source>
        <dbReference type="SAM" id="SignalP"/>
    </source>
</evidence>
<dbReference type="Gene3D" id="2.80.10.50">
    <property type="match status" value="2"/>
</dbReference>
<sequence length="612" mass="68165">MKKRKLLALTTVGILLNLFVQAQQTILGLETYFEEAYWRYPNIPRGLLEAAAYSASRMTNLQPSVHDADNCTGMPHRHGLFGLVENGRGYFKNNLLTVCSNSNITPEQYNKDVRLQILAVAKFLSREASIRQLDVRISPEGFAIVFDLLAEFPDDSSTINKYALALYKYDIYDHLQRGINLPSLKRAPVKVRMEQIFPVALLRKLQSPEIQINVDKDSIQLHNNNAADANSTSIFATNRMPDVNAATETAEVSGADYPSAVYVGANDNNYKSGRNNTKITHVTIHTTQGSYAGTISWFKNPAAAVSTHYIIRSTDGQISQMVKESDMAYHAQGANSYAIGIDHEGYVEQGSKWYTDKMYHASADLVRNICSRLAIDETTCYRGPATIGTNFLAAGIHIKGHQHYNGNTHTDPGKYWDWNKYADMVMNKSILDNEKEQAFATIPNGIYRITNVNSKKVLNTRDCSGAPLARITQTAWDGRDCQRWRFEYAGNGWYKITSAVSGRALEVPGGTKDNVQIHLKDLKDNDSQLWRLLEGGSKGQLRLVNKASGKVLDVFAGSANNGAAILQSAWNGKTRQKWTLVPVNSTDTEDEAHRFKKVHLDTEATEVIPTGN</sequence>
<dbReference type="EMBL" id="STFF01000004">
    <property type="protein sequence ID" value="THU38494.1"/>
    <property type="molecule type" value="Genomic_DNA"/>
</dbReference>
<protein>
    <recommendedName>
        <fullName evidence="2">N-acetylmuramoyl-L-alanine amidase</fullName>
        <ecNumber evidence="2">3.5.1.28</ecNumber>
    </recommendedName>
</protein>
<gene>
    <name evidence="8" type="ORF">FAM09_17675</name>
</gene>
<dbReference type="InterPro" id="IPR002502">
    <property type="entry name" value="Amidase_domain"/>
</dbReference>
<evidence type="ECO:0000256" key="1">
    <source>
        <dbReference type="ARBA" id="ARBA00001561"/>
    </source>
</evidence>
<dbReference type="SMART" id="SM00644">
    <property type="entry name" value="Ami_2"/>
    <property type="match status" value="1"/>
</dbReference>
<comment type="catalytic activity">
    <reaction evidence="1">
        <text>Hydrolyzes the link between N-acetylmuramoyl residues and L-amino acid residues in certain cell-wall glycopeptides.</text>
        <dbReference type="EC" id="3.5.1.28"/>
    </reaction>
</comment>
<evidence type="ECO:0000259" key="7">
    <source>
        <dbReference type="SMART" id="SM00644"/>
    </source>
</evidence>
<dbReference type="Pfam" id="PF14200">
    <property type="entry name" value="RicinB_lectin_2"/>
    <property type="match status" value="2"/>
</dbReference>
<dbReference type="SMART" id="SM00458">
    <property type="entry name" value="RICIN"/>
    <property type="match status" value="1"/>
</dbReference>
<dbReference type="SUPFAM" id="SSF50370">
    <property type="entry name" value="Ricin B-like lectins"/>
    <property type="match status" value="1"/>
</dbReference>
<dbReference type="Gene3D" id="3.40.80.10">
    <property type="entry name" value="Peptidoglycan recognition protein-like"/>
    <property type="match status" value="1"/>
</dbReference>
<evidence type="ECO:0000256" key="2">
    <source>
        <dbReference type="ARBA" id="ARBA00011901"/>
    </source>
</evidence>
<evidence type="ECO:0000259" key="6">
    <source>
        <dbReference type="SMART" id="SM00458"/>
    </source>
</evidence>
<dbReference type="InterPro" id="IPR000772">
    <property type="entry name" value="Ricin_B_lectin"/>
</dbReference>
<dbReference type="InterPro" id="IPR051206">
    <property type="entry name" value="NAMLAA_amidase_2"/>
</dbReference>
<name>A0A4S8HWP8_9BACT</name>
<dbReference type="CDD" id="cd00161">
    <property type="entry name" value="beta-trefoil_Ricin-like"/>
    <property type="match status" value="1"/>
</dbReference>
<feature type="domain" description="N-acetylmuramoyl-L-alanine amidase" evidence="7">
    <location>
        <begin position="267"/>
        <end position="413"/>
    </location>
</feature>
<organism evidence="8 9">
    <name type="scientific">Niastella caeni</name>
    <dbReference type="NCBI Taxonomy" id="2569763"/>
    <lineage>
        <taxon>Bacteria</taxon>
        <taxon>Pseudomonadati</taxon>
        <taxon>Bacteroidota</taxon>
        <taxon>Chitinophagia</taxon>
        <taxon>Chitinophagales</taxon>
        <taxon>Chitinophagaceae</taxon>
        <taxon>Niastella</taxon>
    </lineage>
</organism>
<dbReference type="EC" id="3.5.1.28" evidence="2"/>
<evidence type="ECO:0000313" key="8">
    <source>
        <dbReference type="EMBL" id="THU38494.1"/>
    </source>
</evidence>
<feature type="domain" description="Ricin B lectin" evidence="6">
    <location>
        <begin position="444"/>
        <end position="581"/>
    </location>
</feature>
<dbReference type="RefSeq" id="WP_136578448.1">
    <property type="nucleotide sequence ID" value="NZ_STFF01000004.1"/>
</dbReference>
<dbReference type="InterPro" id="IPR035992">
    <property type="entry name" value="Ricin_B-like_lectins"/>
</dbReference>
<feature type="chain" id="PRO_5020603117" description="N-acetylmuramoyl-L-alanine amidase" evidence="5">
    <location>
        <begin position="23"/>
        <end position="612"/>
    </location>
</feature>
<evidence type="ECO:0000256" key="3">
    <source>
        <dbReference type="ARBA" id="ARBA00022801"/>
    </source>
</evidence>
<feature type="signal peptide" evidence="5">
    <location>
        <begin position="1"/>
        <end position="22"/>
    </location>
</feature>
<keyword evidence="5" id="KW-0732">Signal</keyword>
<dbReference type="GO" id="GO:0071555">
    <property type="term" value="P:cell wall organization"/>
    <property type="evidence" value="ECO:0007669"/>
    <property type="project" value="UniProtKB-KW"/>
</dbReference>
<evidence type="ECO:0000313" key="9">
    <source>
        <dbReference type="Proteomes" id="UP000306918"/>
    </source>
</evidence>
<dbReference type="SUPFAM" id="SSF55846">
    <property type="entry name" value="N-acetylmuramoyl-L-alanine amidase-like"/>
    <property type="match status" value="1"/>
</dbReference>
<comment type="caution">
    <text evidence="8">The sequence shown here is derived from an EMBL/GenBank/DDBJ whole genome shotgun (WGS) entry which is preliminary data.</text>
</comment>
<dbReference type="AlphaFoldDB" id="A0A4S8HWP8"/>
<keyword evidence="3" id="KW-0378">Hydrolase</keyword>
<dbReference type="PANTHER" id="PTHR30417">
    <property type="entry name" value="N-ACETYLMURAMOYL-L-ALANINE AMIDASE AMID"/>
    <property type="match status" value="1"/>
</dbReference>
<proteinExistence type="predicted"/>
<dbReference type="InterPro" id="IPR036505">
    <property type="entry name" value="Amidase/PGRP_sf"/>
</dbReference>
<dbReference type="GO" id="GO:0008745">
    <property type="term" value="F:N-acetylmuramoyl-L-alanine amidase activity"/>
    <property type="evidence" value="ECO:0007669"/>
    <property type="project" value="UniProtKB-EC"/>
</dbReference>
<dbReference type="CDD" id="cd06583">
    <property type="entry name" value="PGRP"/>
    <property type="match status" value="1"/>
</dbReference>
<dbReference type="Proteomes" id="UP000306918">
    <property type="component" value="Unassembled WGS sequence"/>
</dbReference>
<dbReference type="PROSITE" id="PS50231">
    <property type="entry name" value="RICIN_B_LECTIN"/>
    <property type="match status" value="1"/>
</dbReference>
<dbReference type="OrthoDB" id="66275at2"/>
<keyword evidence="9" id="KW-1185">Reference proteome</keyword>
<reference evidence="8 9" key="1">
    <citation type="submission" date="2019-04" db="EMBL/GenBank/DDBJ databases">
        <title>Niastella caeni sp. nov., isolated from activated sludge.</title>
        <authorList>
            <person name="Sheng M."/>
        </authorList>
    </citation>
    <scope>NUCLEOTIDE SEQUENCE [LARGE SCALE GENOMIC DNA]</scope>
    <source>
        <strain evidence="8 9">HX-2-15</strain>
    </source>
</reference>
<accession>A0A4S8HWP8</accession>
<dbReference type="GO" id="GO:0009254">
    <property type="term" value="P:peptidoglycan turnover"/>
    <property type="evidence" value="ECO:0007669"/>
    <property type="project" value="TreeGrafter"/>
</dbReference>
<dbReference type="GO" id="GO:0009253">
    <property type="term" value="P:peptidoglycan catabolic process"/>
    <property type="evidence" value="ECO:0007669"/>
    <property type="project" value="InterPro"/>
</dbReference>
<keyword evidence="4" id="KW-0961">Cell wall biogenesis/degradation</keyword>